<feature type="chain" id="PRO_5046608756" evidence="2">
    <location>
        <begin position="22"/>
        <end position="153"/>
    </location>
</feature>
<evidence type="ECO:0000256" key="1">
    <source>
        <dbReference type="SAM" id="MobiDB-lite"/>
    </source>
</evidence>
<organism evidence="3 4">
    <name type="scientific">Neodiprion lecontei</name>
    <name type="common">Redheaded pine sawfly</name>
    <dbReference type="NCBI Taxonomy" id="441921"/>
    <lineage>
        <taxon>Eukaryota</taxon>
        <taxon>Metazoa</taxon>
        <taxon>Ecdysozoa</taxon>
        <taxon>Arthropoda</taxon>
        <taxon>Hexapoda</taxon>
        <taxon>Insecta</taxon>
        <taxon>Pterygota</taxon>
        <taxon>Neoptera</taxon>
        <taxon>Endopterygota</taxon>
        <taxon>Hymenoptera</taxon>
        <taxon>Tenthredinoidea</taxon>
        <taxon>Diprionidae</taxon>
        <taxon>Diprioninae</taxon>
        <taxon>Neodiprion</taxon>
    </lineage>
</organism>
<sequence>MSGLLPLLISIAVMWLHDSNCASLPEKSESRVAETEDAFRELEDEFMRKIIERLFAKYTNEESSGNAGKAAITDSLIPEALRNAVKNFTENVIDRDQLRLARDSNSDPKFFSGWVDKFFEFVSNEVPHDPVDFERPTTTNINLSGDAEKNQQV</sequence>
<feature type="signal peptide" evidence="2">
    <location>
        <begin position="1"/>
        <end position="21"/>
    </location>
</feature>
<evidence type="ECO:0000313" key="3">
    <source>
        <dbReference type="Proteomes" id="UP000829291"/>
    </source>
</evidence>
<evidence type="ECO:0000313" key="4">
    <source>
        <dbReference type="RefSeq" id="XP_046587253.1"/>
    </source>
</evidence>
<feature type="region of interest" description="Disordered" evidence="1">
    <location>
        <begin position="130"/>
        <end position="153"/>
    </location>
</feature>
<protein>
    <submittedName>
        <fullName evidence="4">Uncharacterized protein LOC124292869</fullName>
    </submittedName>
</protein>
<reference evidence="4" key="1">
    <citation type="submission" date="2025-08" db="UniProtKB">
        <authorList>
            <consortium name="RefSeq"/>
        </authorList>
    </citation>
    <scope>IDENTIFICATION</scope>
    <source>
        <tissue evidence="4">Thorax and Abdomen</tissue>
    </source>
</reference>
<keyword evidence="3" id="KW-1185">Reference proteome</keyword>
<evidence type="ECO:0000256" key="2">
    <source>
        <dbReference type="SAM" id="SignalP"/>
    </source>
</evidence>
<dbReference type="Proteomes" id="UP000829291">
    <property type="component" value="Chromosome 1"/>
</dbReference>
<name>A0ABM3FGV5_NEOLC</name>
<accession>A0ABM3FGV5</accession>
<proteinExistence type="predicted"/>
<dbReference type="RefSeq" id="XP_046587253.1">
    <property type="nucleotide sequence ID" value="XM_046731297.1"/>
</dbReference>
<gene>
    <name evidence="4" type="primary">LOC124292869</name>
</gene>
<keyword evidence="2" id="KW-0732">Signal</keyword>
<dbReference type="GeneID" id="124292869"/>